<dbReference type="FunFam" id="1.20.5.1160:FF:000001">
    <property type="entry name" value="Keratin type II"/>
    <property type="match status" value="1"/>
</dbReference>
<dbReference type="OrthoDB" id="2441647at2759"/>
<evidence type="ECO:0000259" key="5">
    <source>
        <dbReference type="PROSITE" id="PS51842"/>
    </source>
</evidence>
<dbReference type="InterPro" id="IPR018039">
    <property type="entry name" value="IF_conserved"/>
</dbReference>
<evidence type="ECO:0000313" key="7">
    <source>
        <dbReference type="Proteomes" id="UP001142489"/>
    </source>
</evidence>
<dbReference type="AlphaFoldDB" id="A0A9Q0XN15"/>
<proteinExistence type="inferred from homology"/>
<dbReference type="GO" id="GO:0045109">
    <property type="term" value="P:intermediate filament organization"/>
    <property type="evidence" value="ECO:0007669"/>
    <property type="project" value="TreeGrafter"/>
</dbReference>
<feature type="domain" description="IF rod" evidence="5">
    <location>
        <begin position="268"/>
        <end position="580"/>
    </location>
</feature>
<dbReference type="EMBL" id="JAPFRF010000011">
    <property type="protein sequence ID" value="KAJ7317783.1"/>
    <property type="molecule type" value="Genomic_DNA"/>
</dbReference>
<name>A0A9Q0XN15_9SAUR</name>
<keyword evidence="7" id="KW-1185">Reference proteome</keyword>
<dbReference type="PROSITE" id="PS51842">
    <property type="entry name" value="IF_ROD_2"/>
    <property type="match status" value="1"/>
</dbReference>
<dbReference type="GO" id="GO:0005615">
    <property type="term" value="C:extracellular space"/>
    <property type="evidence" value="ECO:0007669"/>
    <property type="project" value="TreeGrafter"/>
</dbReference>
<dbReference type="Proteomes" id="UP001142489">
    <property type="component" value="Unassembled WGS sequence"/>
</dbReference>
<evidence type="ECO:0000256" key="2">
    <source>
        <dbReference type="ARBA" id="ARBA00023054"/>
    </source>
</evidence>
<evidence type="ECO:0000256" key="1">
    <source>
        <dbReference type="ARBA" id="ARBA00022754"/>
    </source>
</evidence>
<dbReference type="FunFam" id="1.20.5.170:FF:000004">
    <property type="entry name" value="Keratin, type II cytoskeletal 5"/>
    <property type="match status" value="1"/>
</dbReference>
<keyword evidence="2 4" id="KW-0175">Coiled coil</keyword>
<dbReference type="Gene3D" id="1.20.5.500">
    <property type="entry name" value="Single helix bin"/>
    <property type="match status" value="1"/>
</dbReference>
<dbReference type="Gene3D" id="1.20.5.170">
    <property type="match status" value="1"/>
</dbReference>
<dbReference type="SUPFAM" id="SSF64593">
    <property type="entry name" value="Intermediate filament protein, coiled coil region"/>
    <property type="match status" value="2"/>
</dbReference>
<keyword evidence="1 3" id="KW-0403">Intermediate filament</keyword>
<feature type="coiled-coil region" evidence="4">
    <location>
        <begin position="464"/>
        <end position="558"/>
    </location>
</feature>
<dbReference type="InterPro" id="IPR039008">
    <property type="entry name" value="IF_rod_dom"/>
</dbReference>
<evidence type="ECO:0000256" key="3">
    <source>
        <dbReference type="RuleBase" id="RU000685"/>
    </source>
</evidence>
<dbReference type="Gene3D" id="1.20.5.1160">
    <property type="entry name" value="Vasodilator-stimulated phosphoprotein"/>
    <property type="match status" value="1"/>
</dbReference>
<dbReference type="GO" id="GO:0030280">
    <property type="term" value="F:structural constituent of skin epidermis"/>
    <property type="evidence" value="ECO:0007669"/>
    <property type="project" value="TreeGrafter"/>
</dbReference>
<organism evidence="6 7">
    <name type="scientific">Phrynocephalus forsythii</name>
    <dbReference type="NCBI Taxonomy" id="171643"/>
    <lineage>
        <taxon>Eukaryota</taxon>
        <taxon>Metazoa</taxon>
        <taxon>Chordata</taxon>
        <taxon>Craniata</taxon>
        <taxon>Vertebrata</taxon>
        <taxon>Euteleostomi</taxon>
        <taxon>Lepidosauria</taxon>
        <taxon>Squamata</taxon>
        <taxon>Bifurcata</taxon>
        <taxon>Unidentata</taxon>
        <taxon>Episquamata</taxon>
        <taxon>Toxicofera</taxon>
        <taxon>Iguania</taxon>
        <taxon>Acrodonta</taxon>
        <taxon>Agamidae</taxon>
        <taxon>Agaminae</taxon>
        <taxon>Phrynocephalus</taxon>
    </lineage>
</organism>
<feature type="coiled-coil region" evidence="4">
    <location>
        <begin position="322"/>
        <end position="370"/>
    </location>
</feature>
<dbReference type="SMART" id="SM01391">
    <property type="entry name" value="Filament"/>
    <property type="match status" value="1"/>
</dbReference>
<reference evidence="6" key="1">
    <citation type="journal article" date="2023" name="DNA Res.">
        <title>Chromosome-level genome assembly of Phrynocephalus forsythii using third-generation DNA sequencing and Hi-C analysis.</title>
        <authorList>
            <person name="Qi Y."/>
            <person name="Zhao W."/>
            <person name="Zhao Y."/>
            <person name="Niu C."/>
            <person name="Cao S."/>
            <person name="Zhang Y."/>
        </authorList>
    </citation>
    <scope>NUCLEOTIDE SEQUENCE</scope>
    <source>
        <tissue evidence="6">Muscle</tissue>
    </source>
</reference>
<sequence>MAAAAVAIPPAPVVTANMNICAGPQYVGRPKVFSSASLMGGLGGSRGSCAPMYQPMPRPCGAGGYSSISLNNFGGPSRRMSYSQGYGGPVYGGIGGQGFSGQSIGLAGHGVGIGGHCMGGPGIGSQGIGIAGQCIPGQGPSIGIPTQCIPGQGIGIGGQGIGMGGQCIPGQGIGGQYIPGQGIGIGGHGMGIPGQGMGGQIIGGQGIGVNYGGPECQGGFGGMGARMGSIGGGVPCREGIRGVSIDERLLRPLSVGVDPEEQKARTHEKEEMKTLNNQFACFIDKVRSLEQQNKVLATKWELLNQCVQPSRKNMESYYENFIATLKKQLECLLSERGKLEHEQKNMQELVEEYRSKYEDEVNRRTTAENEFVVLKKDVDSVFLTKEELESKVDVLAQELEVLRPMFAEELAQLESQIVDTSVVLKMDNTRDLDMDLILQNVETWYQNIAHASKQEAEAFYHNKIAEIQNNRTKFNEELKKNQHEIAELNRVLQRLHTDHDNVKKQVASLQSAICDAEHRGDIALKDARNKHVELQNAYQKAKDKLASLLRDYQELLNTKLALDIEIATYKMMLEGEENRICTGNPVSVAMISGGYPVGECAPGMGAGMAYGAAAYGGMGEGFTSSSAGCIHTMGSRGASVSVGRATGTGYGVGHGSGGAGSVGAFSSRSGGGHASSVNTKHVVGSGGGRHSSGISVDGSCVSGHHGGIHHVVGSAGGIAGSTGSGGYSTGVHACRVHSAGAGGPGSEGGMAAAMHGGSRGDLRNVHVGSVSSSSRKFTY</sequence>
<evidence type="ECO:0000313" key="6">
    <source>
        <dbReference type="EMBL" id="KAJ7317783.1"/>
    </source>
</evidence>
<dbReference type="GO" id="GO:0045095">
    <property type="term" value="C:keratin filament"/>
    <property type="evidence" value="ECO:0007669"/>
    <property type="project" value="InterPro"/>
</dbReference>
<comment type="caution">
    <text evidence="6">The sequence shown here is derived from an EMBL/GenBank/DDBJ whole genome shotgun (WGS) entry which is preliminary data.</text>
</comment>
<protein>
    <recommendedName>
        <fullName evidence="5">IF rod domain-containing protein</fullName>
    </recommendedName>
</protein>
<dbReference type="PANTHER" id="PTHR45616">
    <property type="entry name" value="GATA-TYPE DOMAIN-CONTAINING PROTEIN"/>
    <property type="match status" value="1"/>
</dbReference>
<comment type="similarity">
    <text evidence="3">Belongs to the intermediate filament family.</text>
</comment>
<dbReference type="InterPro" id="IPR003054">
    <property type="entry name" value="Keratin_II"/>
</dbReference>
<dbReference type="PANTHER" id="PTHR45616:SF19">
    <property type="entry name" value="KERATIN 90"/>
    <property type="match status" value="1"/>
</dbReference>
<dbReference type="Pfam" id="PF00038">
    <property type="entry name" value="Filament"/>
    <property type="match status" value="1"/>
</dbReference>
<dbReference type="PRINTS" id="PR01276">
    <property type="entry name" value="TYPE2KERATIN"/>
</dbReference>
<dbReference type="GO" id="GO:0031424">
    <property type="term" value="P:keratinization"/>
    <property type="evidence" value="ECO:0007669"/>
    <property type="project" value="TreeGrafter"/>
</dbReference>
<gene>
    <name evidence="6" type="ORF">JRQ81_003945</name>
</gene>
<dbReference type="PROSITE" id="PS00226">
    <property type="entry name" value="IF_ROD_1"/>
    <property type="match status" value="1"/>
</dbReference>
<accession>A0A9Q0XN15</accession>
<evidence type="ECO:0000256" key="4">
    <source>
        <dbReference type="SAM" id="Coils"/>
    </source>
</evidence>